<dbReference type="OrthoDB" id="676614at2"/>
<name>A0A4R5MN02_9SPHI</name>
<dbReference type="EMBL" id="SJCY01000002">
    <property type="protein sequence ID" value="TDG37102.1"/>
    <property type="molecule type" value="Genomic_DNA"/>
</dbReference>
<evidence type="ECO:0000313" key="2">
    <source>
        <dbReference type="Proteomes" id="UP000295668"/>
    </source>
</evidence>
<accession>A0A4R5MN02</accession>
<protein>
    <submittedName>
        <fullName evidence="1">IPExxxVDY family protein</fullName>
    </submittedName>
</protein>
<reference evidence="1 2" key="1">
    <citation type="submission" date="2019-02" db="EMBL/GenBank/DDBJ databases">
        <title>Pedobacter sp. nov., a novel speices isolated from soil of pinguins habitat in Antarcitica.</title>
        <authorList>
            <person name="He R.-H."/>
        </authorList>
    </citation>
    <scope>NUCLEOTIDE SEQUENCE [LARGE SCALE GENOMIC DNA]</scope>
    <source>
        <strain evidence="1 2">E01020</strain>
    </source>
</reference>
<proteinExistence type="predicted"/>
<dbReference type="NCBIfam" id="NF033205">
    <property type="entry name" value="IPExxxVDY"/>
    <property type="match status" value="1"/>
</dbReference>
<evidence type="ECO:0000313" key="1">
    <source>
        <dbReference type="EMBL" id="TDG37102.1"/>
    </source>
</evidence>
<comment type="caution">
    <text evidence="1">The sequence shown here is derived from an EMBL/GenBank/DDBJ whole genome shotgun (WGS) entry which is preliminary data.</text>
</comment>
<dbReference type="Proteomes" id="UP000295668">
    <property type="component" value="Unassembled WGS sequence"/>
</dbReference>
<sequence length="139" mass="16142">MNKTYLKLTLDLDFVLIAITAPLKDYVLCHKINTRLNLDFEKIDDHEIYFNADEQPWSFSQYYFFIDQGEQEFFLISNKSSDGLLIPEMANVDFFIIIKAFIDKEDLDKIIGGLNKLPEVQVAAKINPSKLKSKENLML</sequence>
<organism evidence="1 2">
    <name type="scientific">Pedobacter changchengzhani</name>
    <dbReference type="NCBI Taxonomy" id="2529274"/>
    <lineage>
        <taxon>Bacteria</taxon>
        <taxon>Pseudomonadati</taxon>
        <taxon>Bacteroidota</taxon>
        <taxon>Sphingobacteriia</taxon>
        <taxon>Sphingobacteriales</taxon>
        <taxon>Sphingobacteriaceae</taxon>
        <taxon>Pedobacter</taxon>
    </lineage>
</organism>
<dbReference type="RefSeq" id="WP_133261194.1">
    <property type="nucleotide sequence ID" value="NZ_SJCY01000002.1"/>
</dbReference>
<dbReference type="InterPro" id="IPR047690">
    <property type="entry name" value="IPExxxVDY_fam"/>
</dbReference>
<gene>
    <name evidence="1" type="ORF">EZJ43_02990</name>
</gene>
<keyword evidence="2" id="KW-1185">Reference proteome</keyword>
<dbReference type="AlphaFoldDB" id="A0A4R5MN02"/>